<sequence>MDVIIITLDHSMVFFTFSSQFRSTSLYIELAVRRHVTDWVYGFDPVSSI</sequence>
<proteinExistence type="predicted"/>
<evidence type="ECO:0000313" key="1">
    <source>
        <dbReference type="EMBL" id="CAF1760342.1"/>
    </source>
</evidence>
<organism evidence="2 3">
    <name type="scientific">Brassica napus</name>
    <name type="common">Rape</name>
    <dbReference type="NCBI Taxonomy" id="3708"/>
    <lineage>
        <taxon>Eukaryota</taxon>
        <taxon>Viridiplantae</taxon>
        <taxon>Streptophyta</taxon>
        <taxon>Embryophyta</taxon>
        <taxon>Tracheophyta</taxon>
        <taxon>Spermatophyta</taxon>
        <taxon>Magnoliopsida</taxon>
        <taxon>eudicotyledons</taxon>
        <taxon>Gunneridae</taxon>
        <taxon>Pentapetalae</taxon>
        <taxon>rosids</taxon>
        <taxon>malvids</taxon>
        <taxon>Brassicales</taxon>
        <taxon>Brassicaceae</taxon>
        <taxon>Brassiceae</taxon>
        <taxon>Brassica</taxon>
    </lineage>
</organism>
<gene>
    <name evidence="2" type="primary">BnaC09g31320D</name>
    <name evidence="1" type="ORF">DARMORV10_C09P45360.1</name>
    <name evidence="2" type="ORF">GSBRNA2T00009635001</name>
</gene>
<dbReference type="PaxDb" id="3708-A0A078G3D8"/>
<name>A0A078G3D8_BRANA</name>
<evidence type="ECO:0000313" key="2">
    <source>
        <dbReference type="EMBL" id="CDY19866.1"/>
    </source>
</evidence>
<reference evidence="2" key="2">
    <citation type="submission" date="2014-06" db="EMBL/GenBank/DDBJ databases">
        <authorList>
            <person name="Genoscope - CEA"/>
        </authorList>
    </citation>
    <scope>NUCLEOTIDE SEQUENCE</scope>
</reference>
<evidence type="ECO:0000313" key="3">
    <source>
        <dbReference type="Proteomes" id="UP000028999"/>
    </source>
</evidence>
<keyword evidence="3" id="KW-1185">Reference proteome</keyword>
<dbReference type="Proteomes" id="UP001295469">
    <property type="component" value="Chromosome C09"/>
</dbReference>
<dbReference type="EMBL" id="LK032101">
    <property type="protein sequence ID" value="CDY19866.1"/>
    <property type="molecule type" value="Genomic_DNA"/>
</dbReference>
<reference evidence="2 3" key="1">
    <citation type="journal article" date="2014" name="Science">
        <title>Plant genetics. Early allopolyploid evolution in the post-Neolithic Brassica napus oilseed genome.</title>
        <authorList>
            <person name="Chalhoub B."/>
            <person name="Denoeud F."/>
            <person name="Liu S."/>
            <person name="Parkin I.A."/>
            <person name="Tang H."/>
            <person name="Wang X."/>
            <person name="Chiquet J."/>
            <person name="Belcram H."/>
            <person name="Tong C."/>
            <person name="Samans B."/>
            <person name="Correa M."/>
            <person name="Da Silva C."/>
            <person name="Just J."/>
            <person name="Falentin C."/>
            <person name="Koh C.S."/>
            <person name="Le Clainche I."/>
            <person name="Bernard M."/>
            <person name="Bento P."/>
            <person name="Noel B."/>
            <person name="Labadie K."/>
            <person name="Alberti A."/>
            <person name="Charles M."/>
            <person name="Arnaud D."/>
            <person name="Guo H."/>
            <person name="Daviaud C."/>
            <person name="Alamery S."/>
            <person name="Jabbari K."/>
            <person name="Zhao M."/>
            <person name="Edger P.P."/>
            <person name="Chelaifa H."/>
            <person name="Tack D."/>
            <person name="Lassalle G."/>
            <person name="Mestiri I."/>
            <person name="Schnel N."/>
            <person name="Le Paslier M.C."/>
            <person name="Fan G."/>
            <person name="Renault V."/>
            <person name="Bayer P.E."/>
            <person name="Golicz A.A."/>
            <person name="Manoli S."/>
            <person name="Lee T.H."/>
            <person name="Thi V.H."/>
            <person name="Chalabi S."/>
            <person name="Hu Q."/>
            <person name="Fan C."/>
            <person name="Tollenaere R."/>
            <person name="Lu Y."/>
            <person name="Battail C."/>
            <person name="Shen J."/>
            <person name="Sidebottom C.H."/>
            <person name="Wang X."/>
            <person name="Canaguier A."/>
            <person name="Chauveau A."/>
            <person name="Berard A."/>
            <person name="Deniot G."/>
            <person name="Guan M."/>
            <person name="Liu Z."/>
            <person name="Sun F."/>
            <person name="Lim Y.P."/>
            <person name="Lyons E."/>
            <person name="Town C.D."/>
            <person name="Bancroft I."/>
            <person name="Wang X."/>
            <person name="Meng J."/>
            <person name="Ma J."/>
            <person name="Pires J.C."/>
            <person name="King G.J."/>
            <person name="Brunel D."/>
            <person name="Delourme R."/>
            <person name="Renard M."/>
            <person name="Aury J.M."/>
            <person name="Adams K.L."/>
            <person name="Batley J."/>
            <person name="Snowdon R.J."/>
            <person name="Tost J."/>
            <person name="Edwards D."/>
            <person name="Zhou Y."/>
            <person name="Hua W."/>
            <person name="Sharpe A.G."/>
            <person name="Paterson A.H."/>
            <person name="Guan C."/>
            <person name="Wincker P."/>
        </authorList>
    </citation>
    <scope>NUCLEOTIDE SEQUENCE [LARGE SCALE GENOMIC DNA]</scope>
    <source>
        <strain evidence="3">cv. Darmor-bzh</strain>
    </source>
</reference>
<dbReference type="Proteomes" id="UP000028999">
    <property type="component" value="Unassembled WGS sequence"/>
</dbReference>
<dbReference type="AlphaFoldDB" id="A0A078G3D8"/>
<reference evidence="1" key="3">
    <citation type="submission" date="2021-01" db="EMBL/GenBank/DDBJ databases">
        <authorList>
            <consortium name="Genoscope - CEA"/>
            <person name="William W."/>
        </authorList>
    </citation>
    <scope>NUCLEOTIDE SEQUENCE</scope>
</reference>
<accession>A0A078G3D8</accession>
<dbReference type="EMBL" id="HG994373">
    <property type="protein sequence ID" value="CAF1760342.1"/>
    <property type="molecule type" value="Genomic_DNA"/>
</dbReference>
<dbReference type="Gramene" id="CDY19866">
    <property type="protein sequence ID" value="CDY19866"/>
    <property type="gene ID" value="GSBRNA2T00009635001"/>
</dbReference>
<protein>
    <submittedName>
        <fullName evidence="1">(rape) hypothetical protein</fullName>
    </submittedName>
    <submittedName>
        <fullName evidence="2">BnaC09g31320D protein</fullName>
    </submittedName>
</protein>